<keyword evidence="1" id="KW-0732">Signal</keyword>
<feature type="chain" id="PRO_5020633493" evidence="1">
    <location>
        <begin position="27"/>
        <end position="130"/>
    </location>
</feature>
<evidence type="ECO:0000313" key="2">
    <source>
        <dbReference type="EMBL" id="RZT01935.1"/>
    </source>
</evidence>
<reference evidence="2 3" key="1">
    <citation type="submission" date="2019-02" db="EMBL/GenBank/DDBJ databases">
        <title>Genomic Encyclopedia of Type Strains, Phase IV (KMG-IV): sequencing the most valuable type-strain genomes for metagenomic binning, comparative biology and taxonomic classification.</title>
        <authorList>
            <person name="Goeker M."/>
        </authorList>
    </citation>
    <scope>NUCLEOTIDE SEQUENCE [LARGE SCALE GENOMIC DNA]</scope>
    <source>
        <strain evidence="2 3">DSM 29486</strain>
    </source>
</reference>
<dbReference type="AlphaFoldDB" id="A0A4Q7PNA0"/>
<evidence type="ECO:0000313" key="3">
    <source>
        <dbReference type="Proteomes" id="UP000292927"/>
    </source>
</evidence>
<evidence type="ECO:0000256" key="1">
    <source>
        <dbReference type="SAM" id="SignalP"/>
    </source>
</evidence>
<keyword evidence="3" id="KW-1185">Reference proteome</keyword>
<comment type="caution">
    <text evidence="2">The sequence shown here is derived from an EMBL/GenBank/DDBJ whole genome shotgun (WGS) entry which is preliminary data.</text>
</comment>
<protein>
    <submittedName>
        <fullName evidence="2">Uncharacterized protein</fullName>
    </submittedName>
</protein>
<dbReference type="EMBL" id="SGXF01000001">
    <property type="protein sequence ID" value="RZT01935.1"/>
    <property type="molecule type" value="Genomic_DNA"/>
</dbReference>
<organism evidence="2 3">
    <name type="scientific">Cuneatibacter caecimuris</name>
    <dbReference type="NCBI Taxonomy" id="1796618"/>
    <lineage>
        <taxon>Bacteria</taxon>
        <taxon>Bacillati</taxon>
        <taxon>Bacillota</taxon>
        <taxon>Clostridia</taxon>
        <taxon>Lachnospirales</taxon>
        <taxon>Lachnospiraceae</taxon>
        <taxon>Cuneatibacter</taxon>
    </lineage>
</organism>
<sequence length="130" mass="13772">MMWKKRIGAVVLSLVIVISTSVVSMAAVDKMAVDLEQDNLAGVHRMSVSGSVNYYAGGYRAKMTAVNRRSGNYAIVYVTSNVHSNTAAFISAGAQDFIVAGTRTPIFTARLSCDGDAGAFGYIGIKTVIN</sequence>
<feature type="signal peptide" evidence="1">
    <location>
        <begin position="1"/>
        <end position="26"/>
    </location>
</feature>
<dbReference type="Proteomes" id="UP000292927">
    <property type="component" value="Unassembled WGS sequence"/>
</dbReference>
<proteinExistence type="predicted"/>
<accession>A0A4Q7PNA0</accession>
<gene>
    <name evidence="2" type="ORF">EV209_0035</name>
</gene>
<dbReference type="RefSeq" id="WP_130431877.1">
    <property type="nucleotide sequence ID" value="NZ_SGXF01000001.1"/>
</dbReference>
<name>A0A4Q7PNA0_9FIRM</name>